<name>A0A2R4XHA1_9BURK</name>
<protein>
    <submittedName>
        <fullName evidence="3">Enoyl-CoA hydratase</fullName>
    </submittedName>
</protein>
<dbReference type="Pfam" id="PF00378">
    <property type="entry name" value="ECH_1"/>
    <property type="match status" value="1"/>
</dbReference>
<dbReference type="SUPFAM" id="SSF52096">
    <property type="entry name" value="ClpP/crotonase"/>
    <property type="match status" value="1"/>
</dbReference>
<comment type="similarity">
    <text evidence="1">Belongs to the enoyl-CoA hydratase/isomerase family.</text>
</comment>
<gene>
    <name evidence="3" type="ORF">DBV39_05080</name>
</gene>
<sequence>MTDQLVFEVKDRIATIRLNRPDRYNAFTPEMLKAWADALRECKDREDVYVIVLTGTGKGFCSGGDVGNMQNRTEDSAYSRRLFLSDYVHQIPLLLEQIDKPVIVAVNGVATGAGMDMALMGDLRVAARSAKFAETYLKVGLFAGDGGSWYLPRLVGTPKALELFWTARWVSAEEAERIGIVNQVVEDDQLMEATYELAAKIAAQPPVAVRMIKRAVKQGASLDIRTHLDMAASHMASMYTTEDHKEAVNAFKDKREPVFKGK</sequence>
<keyword evidence="2" id="KW-0456">Lyase</keyword>
<dbReference type="CDD" id="cd06558">
    <property type="entry name" value="crotonase-like"/>
    <property type="match status" value="1"/>
</dbReference>
<dbReference type="AlphaFoldDB" id="A0A2R4XHA1"/>
<dbReference type="InterPro" id="IPR029045">
    <property type="entry name" value="ClpP/crotonase-like_dom_sf"/>
</dbReference>
<dbReference type="Proteomes" id="UP000244571">
    <property type="component" value="Chromosome"/>
</dbReference>
<organism evidence="3 4">
    <name type="scientific">Orrella marina</name>
    <dbReference type="NCBI Taxonomy" id="2163011"/>
    <lineage>
        <taxon>Bacteria</taxon>
        <taxon>Pseudomonadati</taxon>
        <taxon>Pseudomonadota</taxon>
        <taxon>Betaproteobacteria</taxon>
        <taxon>Burkholderiales</taxon>
        <taxon>Alcaligenaceae</taxon>
        <taxon>Orrella</taxon>
    </lineage>
</organism>
<dbReference type="PANTHER" id="PTHR43802:SF1">
    <property type="entry name" value="IP11341P-RELATED"/>
    <property type="match status" value="1"/>
</dbReference>
<proteinExistence type="inferred from homology"/>
<dbReference type="OrthoDB" id="8524220at2"/>
<dbReference type="Gene3D" id="3.90.226.10">
    <property type="entry name" value="2-enoyl-CoA Hydratase, Chain A, domain 1"/>
    <property type="match status" value="1"/>
</dbReference>
<evidence type="ECO:0000313" key="3">
    <source>
        <dbReference type="EMBL" id="AWB33185.1"/>
    </source>
</evidence>
<dbReference type="Gene3D" id="1.10.12.10">
    <property type="entry name" value="Lyase 2-enoyl-coa Hydratase, Chain A, domain 2"/>
    <property type="match status" value="1"/>
</dbReference>
<dbReference type="FunFam" id="1.10.12.10:FF:000001">
    <property type="entry name" value="Probable enoyl-CoA hydratase, mitochondrial"/>
    <property type="match status" value="1"/>
</dbReference>
<reference evidence="3 4" key="1">
    <citation type="submission" date="2018-04" db="EMBL/GenBank/DDBJ databases">
        <title>Bordetella sp. HZ20 isolated from seawater.</title>
        <authorList>
            <person name="Sun C."/>
        </authorList>
    </citation>
    <scope>NUCLEOTIDE SEQUENCE [LARGE SCALE GENOMIC DNA]</scope>
    <source>
        <strain evidence="3 4">HZ20</strain>
    </source>
</reference>
<keyword evidence="4" id="KW-1185">Reference proteome</keyword>
<evidence type="ECO:0000256" key="1">
    <source>
        <dbReference type="ARBA" id="ARBA00005254"/>
    </source>
</evidence>
<dbReference type="EMBL" id="CP028901">
    <property type="protein sequence ID" value="AWB33185.1"/>
    <property type="molecule type" value="Genomic_DNA"/>
</dbReference>
<accession>A0A2R4XHA1</accession>
<dbReference type="InterPro" id="IPR014748">
    <property type="entry name" value="Enoyl-CoA_hydra_C"/>
</dbReference>
<evidence type="ECO:0000256" key="2">
    <source>
        <dbReference type="ARBA" id="ARBA00023239"/>
    </source>
</evidence>
<dbReference type="InterPro" id="IPR001753">
    <property type="entry name" value="Enoyl-CoA_hydra/iso"/>
</dbReference>
<dbReference type="RefSeq" id="WP_108620614.1">
    <property type="nucleotide sequence ID" value="NZ_CP028901.1"/>
</dbReference>
<dbReference type="KEGG" id="boz:DBV39_05080"/>
<evidence type="ECO:0000313" key="4">
    <source>
        <dbReference type="Proteomes" id="UP000244571"/>
    </source>
</evidence>
<dbReference type="PANTHER" id="PTHR43802">
    <property type="entry name" value="ENOYL-COA HYDRATASE"/>
    <property type="match status" value="1"/>
</dbReference>
<dbReference type="GO" id="GO:0016836">
    <property type="term" value="F:hydro-lyase activity"/>
    <property type="evidence" value="ECO:0007669"/>
    <property type="project" value="UniProtKB-ARBA"/>
</dbReference>